<evidence type="ECO:0000313" key="2">
    <source>
        <dbReference type="EMBL" id="KPQ16312.1"/>
    </source>
</evidence>
<keyword evidence="1" id="KW-1133">Transmembrane helix</keyword>
<keyword evidence="1" id="KW-0472">Membrane</keyword>
<organism evidence="2 3">
    <name type="scientific">Algoriphagus marincola HL-49</name>
    <dbReference type="NCBI Taxonomy" id="1305737"/>
    <lineage>
        <taxon>Bacteria</taxon>
        <taxon>Pseudomonadati</taxon>
        <taxon>Bacteroidota</taxon>
        <taxon>Cytophagia</taxon>
        <taxon>Cytophagales</taxon>
        <taxon>Cyclobacteriaceae</taxon>
        <taxon>Algoriphagus</taxon>
    </lineage>
</organism>
<dbReference type="PATRIC" id="fig|1305737.6.peg.3333"/>
<dbReference type="Proteomes" id="UP000050421">
    <property type="component" value="Unassembled WGS sequence"/>
</dbReference>
<comment type="caution">
    <text evidence="2">The sequence shown here is derived from an EMBL/GenBank/DDBJ whole genome shotgun (WGS) entry which is preliminary data.</text>
</comment>
<dbReference type="AlphaFoldDB" id="A0A0P7YCS4"/>
<protein>
    <recommendedName>
        <fullName evidence="4">Small multi-drug export protein</fullName>
    </recommendedName>
</protein>
<dbReference type="STRING" id="1305737.GCA_000526355_03318"/>
<evidence type="ECO:0008006" key="4">
    <source>
        <dbReference type="Google" id="ProtNLM"/>
    </source>
</evidence>
<proteinExistence type="predicted"/>
<gene>
    <name evidence="2" type="ORF">HLUCCX10_08070</name>
</gene>
<keyword evidence="1" id="KW-0812">Transmembrane</keyword>
<dbReference type="eggNOG" id="ENOG5033075">
    <property type="taxonomic scope" value="Bacteria"/>
</dbReference>
<reference evidence="2 3" key="1">
    <citation type="submission" date="2015-09" db="EMBL/GenBank/DDBJ databases">
        <title>Identification and resolution of microdiversity through metagenomic sequencing of parallel consortia.</title>
        <authorList>
            <person name="Nelson W.C."/>
            <person name="Romine M.F."/>
            <person name="Lindemann S.R."/>
        </authorList>
    </citation>
    <scope>NUCLEOTIDE SEQUENCE [LARGE SCALE GENOMIC DNA]</scope>
    <source>
        <strain evidence="2">HL-49</strain>
    </source>
</reference>
<accession>A0A0P7YCS4</accession>
<dbReference type="EMBL" id="LJXT01000041">
    <property type="protein sequence ID" value="KPQ16312.1"/>
    <property type="molecule type" value="Genomic_DNA"/>
</dbReference>
<feature type="transmembrane region" description="Helical" evidence="1">
    <location>
        <begin position="119"/>
        <end position="138"/>
    </location>
</feature>
<evidence type="ECO:0000313" key="3">
    <source>
        <dbReference type="Proteomes" id="UP000050421"/>
    </source>
</evidence>
<name>A0A0P7YCS4_9BACT</name>
<feature type="transmembrane region" description="Helical" evidence="1">
    <location>
        <begin position="31"/>
        <end position="55"/>
    </location>
</feature>
<sequence>MKESIISLLGIYFLSYFKFIAGPVLAPAAGFGVVTTILVTVAGMMSSVLIFTLLGKKFKEKLLLRIRKKKPIFTPKNRKIVTLWKKYGEIGIAFLTPLIFTPIGGTLILVSFGSKKRQIYLHMLWSAVFWATVFSLSIDQILEIPFFRSLIG</sequence>
<feature type="transmembrane region" description="Helical" evidence="1">
    <location>
        <begin position="5"/>
        <end position="25"/>
    </location>
</feature>
<dbReference type="OrthoDB" id="1467737at2"/>
<evidence type="ECO:0000256" key="1">
    <source>
        <dbReference type="SAM" id="Phobius"/>
    </source>
</evidence>
<feature type="transmembrane region" description="Helical" evidence="1">
    <location>
        <begin position="92"/>
        <end position="113"/>
    </location>
</feature>